<evidence type="ECO:0000313" key="3">
    <source>
        <dbReference type="EMBL" id="MBW7459662.1"/>
    </source>
</evidence>
<evidence type="ECO:0000256" key="1">
    <source>
        <dbReference type="ARBA" id="ARBA00023002"/>
    </source>
</evidence>
<dbReference type="Pfam" id="PF01266">
    <property type="entry name" value="DAO"/>
    <property type="match status" value="1"/>
</dbReference>
<comment type="caution">
    <text evidence="3">The sequence shown here is derived from an EMBL/GenBank/DDBJ whole genome shotgun (WGS) entry which is preliminary data.</text>
</comment>
<sequence length="207" mass="22480">EVQSLVLEQGSVCGVRIRDTTLYGSRVVIASGTWSGPLMEQAGLSSPVFPVQGECFSVLTHAPLVQATIFGDDCYLVPKKGGRLIVGATMREHSYDRKVTLGGIGKLLEAAKLLVPDIVHAEWEKAWSGLRPQTADGLPFLGEHKELRGLYVAAGHYRNGILLSPITGQLAADWAEGKAAEADYLDAFRLDRQMDMKGAMNQDEFAH</sequence>
<proteinExistence type="predicted"/>
<dbReference type="Proteomes" id="UP001519887">
    <property type="component" value="Unassembled WGS sequence"/>
</dbReference>
<dbReference type="SUPFAM" id="SSF51905">
    <property type="entry name" value="FAD/NAD(P)-binding domain"/>
    <property type="match status" value="1"/>
</dbReference>
<keyword evidence="4" id="KW-1185">Reference proteome</keyword>
<dbReference type="EMBL" id="JAHZIK010001759">
    <property type="protein sequence ID" value="MBW7459662.1"/>
    <property type="molecule type" value="Genomic_DNA"/>
</dbReference>
<dbReference type="InterPro" id="IPR006076">
    <property type="entry name" value="FAD-dep_OxRdtase"/>
</dbReference>
<dbReference type="PANTHER" id="PTHR13847">
    <property type="entry name" value="SARCOSINE DEHYDROGENASE-RELATED"/>
    <property type="match status" value="1"/>
</dbReference>
<reference evidence="3 4" key="1">
    <citation type="submission" date="2021-07" db="EMBL/GenBank/DDBJ databases">
        <title>Paenibacillus radiodurans sp. nov., isolated from the southeastern edge of Tengger Desert.</title>
        <authorList>
            <person name="Zhang G."/>
        </authorList>
    </citation>
    <scope>NUCLEOTIDE SEQUENCE [LARGE SCALE GENOMIC DNA]</scope>
    <source>
        <strain evidence="3 4">CCM 7311</strain>
    </source>
</reference>
<evidence type="ECO:0000259" key="2">
    <source>
        <dbReference type="Pfam" id="PF01266"/>
    </source>
</evidence>
<keyword evidence="1" id="KW-0560">Oxidoreductase</keyword>
<dbReference type="InterPro" id="IPR036188">
    <property type="entry name" value="FAD/NAD-bd_sf"/>
</dbReference>
<organism evidence="3 4">
    <name type="scientific">Paenibacillus sepulcri</name>
    <dbReference type="NCBI Taxonomy" id="359917"/>
    <lineage>
        <taxon>Bacteria</taxon>
        <taxon>Bacillati</taxon>
        <taxon>Bacillota</taxon>
        <taxon>Bacilli</taxon>
        <taxon>Bacillales</taxon>
        <taxon>Paenibacillaceae</taxon>
        <taxon>Paenibacillus</taxon>
    </lineage>
</organism>
<evidence type="ECO:0000313" key="4">
    <source>
        <dbReference type="Proteomes" id="UP001519887"/>
    </source>
</evidence>
<protein>
    <submittedName>
        <fullName evidence="3">FAD-dependent oxidoreductase</fullName>
    </submittedName>
</protein>
<feature type="non-terminal residue" evidence="3">
    <location>
        <position position="1"/>
    </location>
</feature>
<dbReference type="SUPFAM" id="SSF54373">
    <property type="entry name" value="FAD-linked reductases, C-terminal domain"/>
    <property type="match status" value="1"/>
</dbReference>
<dbReference type="Gene3D" id="3.50.50.60">
    <property type="entry name" value="FAD/NAD(P)-binding domain"/>
    <property type="match status" value="1"/>
</dbReference>
<dbReference type="PANTHER" id="PTHR13847:SF289">
    <property type="entry name" value="GLYCINE OXIDASE"/>
    <property type="match status" value="1"/>
</dbReference>
<accession>A0ABS7CFG1</accession>
<gene>
    <name evidence="3" type="ORF">K0U00_36945</name>
</gene>
<dbReference type="Gene3D" id="3.30.9.10">
    <property type="entry name" value="D-Amino Acid Oxidase, subunit A, domain 2"/>
    <property type="match status" value="1"/>
</dbReference>
<feature type="domain" description="FAD dependent oxidoreductase" evidence="2">
    <location>
        <begin position="2"/>
        <end position="174"/>
    </location>
</feature>
<name>A0ABS7CFG1_9BACL</name>